<dbReference type="Gene3D" id="3.40.50.300">
    <property type="entry name" value="P-loop containing nucleotide triphosphate hydrolases"/>
    <property type="match status" value="1"/>
</dbReference>
<accession>A0A6N7W465</accession>
<proteinExistence type="predicted"/>
<evidence type="ECO:0000313" key="6">
    <source>
        <dbReference type="Proteomes" id="UP000470875"/>
    </source>
</evidence>
<reference evidence="5 6" key="1">
    <citation type="submission" date="2019-08" db="EMBL/GenBank/DDBJ databases">
        <title>In-depth cultivation of the pig gut microbiome towards novel bacterial diversity and tailored functional studies.</title>
        <authorList>
            <person name="Wylensek D."/>
            <person name="Hitch T.C.A."/>
            <person name="Clavel T."/>
        </authorList>
    </citation>
    <scope>NUCLEOTIDE SEQUENCE [LARGE SCALE GENOMIC DNA]</scope>
    <source>
        <strain evidence="5 6">WB03_NA08</strain>
    </source>
</reference>
<evidence type="ECO:0000256" key="1">
    <source>
        <dbReference type="ARBA" id="ARBA00022448"/>
    </source>
</evidence>
<keyword evidence="3" id="KW-0067">ATP-binding</keyword>
<dbReference type="PANTHER" id="PTHR43776">
    <property type="entry name" value="TRANSPORT ATP-BINDING PROTEIN"/>
    <property type="match status" value="1"/>
</dbReference>
<evidence type="ECO:0000313" key="5">
    <source>
        <dbReference type="EMBL" id="MSS84201.1"/>
    </source>
</evidence>
<dbReference type="GO" id="GO:0015833">
    <property type="term" value="P:peptide transport"/>
    <property type="evidence" value="ECO:0007669"/>
    <property type="project" value="InterPro"/>
</dbReference>
<keyword evidence="1" id="KW-0813">Transport</keyword>
<keyword evidence="2" id="KW-0547">Nucleotide-binding</keyword>
<dbReference type="Proteomes" id="UP000470875">
    <property type="component" value="Unassembled WGS sequence"/>
</dbReference>
<dbReference type="InterPro" id="IPR013563">
    <property type="entry name" value="Oligopep_ABC_C"/>
</dbReference>
<feature type="domain" description="Oligopeptide/dipeptide ABC transporter C-terminal" evidence="4">
    <location>
        <begin position="67"/>
        <end position="93"/>
    </location>
</feature>
<gene>
    <name evidence="5" type="ORF">FYJ24_05355</name>
</gene>
<dbReference type="AlphaFoldDB" id="A0A6N7W465"/>
<dbReference type="InterPro" id="IPR027417">
    <property type="entry name" value="P-loop_NTPase"/>
</dbReference>
<dbReference type="EMBL" id="VULO01000005">
    <property type="protein sequence ID" value="MSS84201.1"/>
    <property type="molecule type" value="Genomic_DNA"/>
</dbReference>
<dbReference type="SUPFAM" id="SSF52540">
    <property type="entry name" value="P-loop containing nucleoside triphosphate hydrolases"/>
    <property type="match status" value="1"/>
</dbReference>
<evidence type="ECO:0000256" key="2">
    <source>
        <dbReference type="ARBA" id="ARBA00022741"/>
    </source>
</evidence>
<name>A0A6N7W465_9ACTO</name>
<dbReference type="GO" id="GO:0005524">
    <property type="term" value="F:ATP binding"/>
    <property type="evidence" value="ECO:0007669"/>
    <property type="project" value="UniProtKB-KW"/>
</dbReference>
<evidence type="ECO:0000256" key="3">
    <source>
        <dbReference type="ARBA" id="ARBA00022840"/>
    </source>
</evidence>
<sequence>MRGETQCRRHTTAIRLLELFNAYWFGPIESVTGLNRSRHAPVFISHDLRVVRSICQNVVVMQAGHIVEAGATEEILHNPHHPYTKQLVDAATSYNLG</sequence>
<organism evidence="5 6">
    <name type="scientific">Scrofimicrobium canadense</name>
    <dbReference type="NCBI Taxonomy" id="2652290"/>
    <lineage>
        <taxon>Bacteria</taxon>
        <taxon>Bacillati</taxon>
        <taxon>Actinomycetota</taxon>
        <taxon>Actinomycetes</taxon>
        <taxon>Actinomycetales</taxon>
        <taxon>Actinomycetaceae</taxon>
        <taxon>Scrofimicrobium</taxon>
    </lineage>
</organism>
<evidence type="ECO:0000259" key="4">
    <source>
        <dbReference type="Pfam" id="PF08352"/>
    </source>
</evidence>
<protein>
    <recommendedName>
        <fullName evidence="4">Oligopeptide/dipeptide ABC transporter C-terminal domain-containing protein</fullName>
    </recommendedName>
</protein>
<comment type="caution">
    <text evidence="5">The sequence shown here is derived from an EMBL/GenBank/DDBJ whole genome shotgun (WGS) entry which is preliminary data.</text>
</comment>
<dbReference type="Pfam" id="PF08352">
    <property type="entry name" value="oligo_HPY"/>
    <property type="match status" value="1"/>
</dbReference>
<dbReference type="InterPro" id="IPR050319">
    <property type="entry name" value="ABC_transp_ATP-bind"/>
</dbReference>
<keyword evidence="6" id="KW-1185">Reference proteome</keyword>